<evidence type="ECO:0000313" key="7">
    <source>
        <dbReference type="Proteomes" id="UP000050360"/>
    </source>
</evidence>
<feature type="domain" description="CBS" evidence="5">
    <location>
        <begin position="127"/>
        <end position="186"/>
    </location>
</feature>
<evidence type="ECO:0000313" key="6">
    <source>
        <dbReference type="EMBL" id="KPQ42428.1"/>
    </source>
</evidence>
<keyword evidence="2 4" id="KW-0129">CBS domain</keyword>
<dbReference type="CDD" id="cd04631">
    <property type="entry name" value="CBS_archAMPK_gamma-repeat2"/>
    <property type="match status" value="1"/>
</dbReference>
<keyword evidence="6" id="KW-0560">Oxidoreductase</keyword>
<dbReference type="CDD" id="cd17779">
    <property type="entry name" value="CBS_archAMPK_gamma-repeat1"/>
    <property type="match status" value="1"/>
</dbReference>
<keyword evidence="1" id="KW-0028">Amino-acid biosynthesis</keyword>
<dbReference type="PROSITE" id="PS51371">
    <property type="entry name" value="CBS"/>
    <property type="match status" value="4"/>
</dbReference>
<evidence type="ECO:0000256" key="2">
    <source>
        <dbReference type="ARBA" id="ARBA00023122"/>
    </source>
</evidence>
<keyword evidence="3" id="KW-0486">Methionine biosynthesis</keyword>
<reference evidence="6 7" key="1">
    <citation type="submission" date="2015-09" db="EMBL/GenBank/DDBJ databases">
        <title>A metagenomics-based metabolic model of nitrate-dependent anaerobic oxidation of methane by Methanoperedens-like archaea.</title>
        <authorList>
            <person name="Arshad A."/>
            <person name="Speth D.R."/>
            <person name="De Graaf R.M."/>
            <person name="Op Den Camp H.J."/>
            <person name="Jetten M.S."/>
            <person name="Welte C.U."/>
        </authorList>
    </citation>
    <scope>NUCLEOTIDE SEQUENCE [LARGE SCALE GENOMIC DNA]</scope>
</reference>
<dbReference type="GO" id="GO:0009086">
    <property type="term" value="P:methionine biosynthetic process"/>
    <property type="evidence" value="ECO:0007669"/>
    <property type="project" value="UniProtKB-KW"/>
</dbReference>
<feature type="domain" description="CBS" evidence="5">
    <location>
        <begin position="190"/>
        <end position="247"/>
    </location>
</feature>
<dbReference type="PATRIC" id="fig|1719120.3.peg.3266"/>
<dbReference type="PANTHER" id="PTHR43080">
    <property type="entry name" value="CBS DOMAIN-CONTAINING PROTEIN CBSX3, MITOCHONDRIAL"/>
    <property type="match status" value="1"/>
</dbReference>
<dbReference type="PANTHER" id="PTHR43080:SF2">
    <property type="entry name" value="CBS DOMAIN-CONTAINING PROTEIN"/>
    <property type="match status" value="1"/>
</dbReference>
<comment type="caution">
    <text evidence="6">The sequence shown here is derived from an EMBL/GenBank/DDBJ whole genome shotgun (WGS) entry which is preliminary data.</text>
</comment>
<dbReference type="AlphaFoldDB" id="A0A0P8A2V7"/>
<protein>
    <submittedName>
        <fullName evidence="6">Inosine-5'-monophosphate dehydrogenase</fullName>
        <ecNumber evidence="6">1.1.1.205</ecNumber>
    </submittedName>
</protein>
<evidence type="ECO:0000256" key="1">
    <source>
        <dbReference type="ARBA" id="ARBA00022605"/>
    </source>
</evidence>
<dbReference type="InterPro" id="IPR000644">
    <property type="entry name" value="CBS_dom"/>
</dbReference>
<dbReference type="Gene3D" id="3.10.580.10">
    <property type="entry name" value="CBS-domain"/>
    <property type="match status" value="2"/>
</dbReference>
<dbReference type="Pfam" id="PF00571">
    <property type="entry name" value="CBS"/>
    <property type="match status" value="4"/>
</dbReference>
<evidence type="ECO:0000256" key="4">
    <source>
        <dbReference type="PROSITE-ProRule" id="PRU00703"/>
    </source>
</evidence>
<evidence type="ECO:0000259" key="5">
    <source>
        <dbReference type="PROSITE" id="PS51371"/>
    </source>
</evidence>
<dbReference type="Proteomes" id="UP000050360">
    <property type="component" value="Unassembled WGS sequence"/>
</dbReference>
<accession>A0A0P8A2V7</accession>
<dbReference type="SUPFAM" id="SSF54631">
    <property type="entry name" value="CBS-domain pair"/>
    <property type="match status" value="3"/>
</dbReference>
<gene>
    <name evidence="6" type="ORF">MPEBLZ_03007</name>
</gene>
<name>A0A0P8A2V7_9EURY</name>
<proteinExistence type="predicted"/>
<dbReference type="GO" id="GO:0003938">
    <property type="term" value="F:IMP dehydrogenase activity"/>
    <property type="evidence" value="ECO:0007669"/>
    <property type="project" value="UniProtKB-EC"/>
</dbReference>
<dbReference type="InterPro" id="IPR046342">
    <property type="entry name" value="CBS_dom_sf"/>
</dbReference>
<dbReference type="SMART" id="SM00116">
    <property type="entry name" value="CBS"/>
    <property type="match status" value="4"/>
</dbReference>
<evidence type="ECO:0000256" key="3">
    <source>
        <dbReference type="ARBA" id="ARBA00023167"/>
    </source>
</evidence>
<feature type="domain" description="CBS" evidence="5">
    <location>
        <begin position="265"/>
        <end position="316"/>
    </location>
</feature>
<sequence length="316" mass="34068">MNKSGNNVIINNVIIAKQGRKGYMRNMAPIDFKSRISEKTGDIMSIASNEVITIPPTMSVIGAVKTMLNHGFRRIPVADAGTNHLKGIITSQDIVDFLGGGQRNLIVKNKFKGNLLAAVNGSISEIMETNVISLNVKDSLKDALDTMIKENIGGIPVTDGDGTVKAIVSERDFVFLLSGIITGKTVEGYMSKKVVTAPSDMSVGAAARSMINNGFRRLPVLRDNVLIGIITASDIMRFLGSGDIFDRLVTGNAREVFQVPVSTLVKRDIIFTKSDIDLGEAANVMLDKNVGSLPVLEDGELKGIITERDFVRAMAD</sequence>
<feature type="domain" description="CBS" evidence="5">
    <location>
        <begin position="47"/>
        <end position="105"/>
    </location>
</feature>
<dbReference type="InterPro" id="IPR051257">
    <property type="entry name" value="Diverse_CBS-Domain"/>
</dbReference>
<dbReference type="EC" id="1.1.1.205" evidence="6"/>
<dbReference type="EMBL" id="LKCM01000235">
    <property type="protein sequence ID" value="KPQ42428.1"/>
    <property type="molecule type" value="Genomic_DNA"/>
</dbReference>
<organism evidence="6 7">
    <name type="scientific">Candidatus Methanoperedens nitratireducens</name>
    <dbReference type="NCBI Taxonomy" id="1392998"/>
    <lineage>
        <taxon>Archaea</taxon>
        <taxon>Methanobacteriati</taxon>
        <taxon>Methanobacteriota</taxon>
        <taxon>Stenosarchaea group</taxon>
        <taxon>Methanomicrobia</taxon>
        <taxon>Methanosarcinales</taxon>
        <taxon>ANME-2 cluster</taxon>
        <taxon>Candidatus Methanoperedentaceae</taxon>
        <taxon>Candidatus Methanoperedens</taxon>
    </lineage>
</organism>